<reference evidence="5" key="1">
    <citation type="journal article" date="2018" name="DNA Res.">
        <title>Multiple hybrid de novo genome assembly of finger millet, an orphan allotetraploid crop.</title>
        <authorList>
            <person name="Hatakeyama M."/>
            <person name="Aluri S."/>
            <person name="Balachadran M.T."/>
            <person name="Sivarajan S.R."/>
            <person name="Patrignani A."/>
            <person name="Gruter S."/>
            <person name="Poveda L."/>
            <person name="Shimizu-Inatsugi R."/>
            <person name="Baeten J."/>
            <person name="Francoijs K.J."/>
            <person name="Nataraja K.N."/>
            <person name="Reddy Y.A.N."/>
            <person name="Phadnis S."/>
            <person name="Ravikumar R.L."/>
            <person name="Schlapbach R."/>
            <person name="Sreeman S.M."/>
            <person name="Shimizu K.K."/>
        </authorList>
    </citation>
    <scope>NUCLEOTIDE SEQUENCE</scope>
</reference>
<sequence>MATKKKQTVVLYPFPGVGHIVPMVQLAKVFLRHGYDVTVVLIEPPSGFGAGDVARSNPSISFHVLPRIPDPVESAGNKPPFLVMLELMRRYNDELQEFLLSIPRRQRLHSLVTSMFTAHAVDVAAKLRVPVYTFFASPAAVLAVVTQLPALLAGRTTGLKELGETPLEFLGVPPFPASHIMPEVLEHPEEEFCKAIVDVWKRNTDTDGVLVNTFELLESRAVQALRDPHQCVVPGRVLPPIYCVGPLVNGDKDQAESKLASSIRRRHECLQWLDAQPETSVVFLCFGSRGVLSVEQLKEIAVGLDKSGHRFLWTVRKPAGESEKDLDDILPAGFLERTKGRGIVVESWAPQTDVLRHPSTAAFVTHCGWNSTLEAITAGVPMLCWPLYAEQMLNKVLITEDMGLGLEMKGYKAGFITAEEVEAKMRLVLESEEGGELRKRIAARKEEAEMALQDGGSSQVAFAKFLSDVNNLREHDSRSA</sequence>
<dbReference type="Proteomes" id="UP001054889">
    <property type="component" value="Unassembled WGS sequence"/>
</dbReference>
<reference evidence="5" key="2">
    <citation type="submission" date="2021-12" db="EMBL/GenBank/DDBJ databases">
        <title>Resequencing data analysis of finger millet.</title>
        <authorList>
            <person name="Hatakeyama M."/>
            <person name="Aluri S."/>
            <person name="Balachadran M.T."/>
            <person name="Sivarajan S.R."/>
            <person name="Poveda L."/>
            <person name="Shimizu-Inatsugi R."/>
            <person name="Schlapbach R."/>
            <person name="Sreeman S.M."/>
            <person name="Shimizu K.K."/>
        </authorList>
    </citation>
    <scope>NUCLEOTIDE SEQUENCE</scope>
</reference>
<dbReference type="EC" id="2.4.1.-" evidence="4"/>
<evidence type="ECO:0000256" key="1">
    <source>
        <dbReference type="ARBA" id="ARBA00009995"/>
    </source>
</evidence>
<keyword evidence="2 3" id="KW-0808">Transferase</keyword>
<evidence type="ECO:0000313" key="5">
    <source>
        <dbReference type="EMBL" id="GJM99739.1"/>
    </source>
</evidence>
<evidence type="ECO:0000313" key="6">
    <source>
        <dbReference type="Proteomes" id="UP001054889"/>
    </source>
</evidence>
<dbReference type="InterPro" id="IPR050481">
    <property type="entry name" value="UDP-glycosyltransf_plant"/>
</dbReference>
<protein>
    <recommendedName>
        <fullName evidence="4">Glycosyltransferase</fullName>
        <ecNumber evidence="4">2.4.1.-</ecNumber>
    </recommendedName>
</protein>
<dbReference type="FunFam" id="3.40.50.2000:FF:000082">
    <property type="entry name" value="Glycosyltransferase"/>
    <property type="match status" value="1"/>
</dbReference>
<keyword evidence="3" id="KW-0328">Glycosyltransferase</keyword>
<comment type="caution">
    <text evidence="5">The sequence shown here is derived from an EMBL/GenBank/DDBJ whole genome shotgun (WGS) entry which is preliminary data.</text>
</comment>
<gene>
    <name evidence="5" type="primary">ga16868</name>
    <name evidence="5" type="ORF">PR202_ga16868</name>
</gene>
<dbReference type="PANTHER" id="PTHR48048:SF15">
    <property type="entry name" value="GLYCOSYLTRANSFERASE"/>
    <property type="match status" value="1"/>
</dbReference>
<evidence type="ECO:0000256" key="4">
    <source>
        <dbReference type="RuleBase" id="RU362057"/>
    </source>
</evidence>
<dbReference type="Pfam" id="PF00201">
    <property type="entry name" value="UDPGT"/>
    <property type="match status" value="1"/>
</dbReference>
<evidence type="ECO:0000256" key="3">
    <source>
        <dbReference type="RuleBase" id="RU003718"/>
    </source>
</evidence>
<dbReference type="InterPro" id="IPR002213">
    <property type="entry name" value="UDP_glucos_trans"/>
</dbReference>
<comment type="similarity">
    <text evidence="1 3">Belongs to the UDP-glycosyltransferase family.</text>
</comment>
<dbReference type="AlphaFoldDB" id="A0AAV5CPC7"/>
<accession>A0AAV5CPC7</accession>
<name>A0AAV5CPC7_ELECO</name>
<dbReference type="EMBL" id="BQKI01000008">
    <property type="protein sequence ID" value="GJM99739.1"/>
    <property type="molecule type" value="Genomic_DNA"/>
</dbReference>
<dbReference type="PANTHER" id="PTHR48048">
    <property type="entry name" value="GLYCOSYLTRANSFERASE"/>
    <property type="match status" value="1"/>
</dbReference>
<organism evidence="5 6">
    <name type="scientific">Eleusine coracana subsp. coracana</name>
    <dbReference type="NCBI Taxonomy" id="191504"/>
    <lineage>
        <taxon>Eukaryota</taxon>
        <taxon>Viridiplantae</taxon>
        <taxon>Streptophyta</taxon>
        <taxon>Embryophyta</taxon>
        <taxon>Tracheophyta</taxon>
        <taxon>Spermatophyta</taxon>
        <taxon>Magnoliopsida</taxon>
        <taxon>Liliopsida</taxon>
        <taxon>Poales</taxon>
        <taxon>Poaceae</taxon>
        <taxon>PACMAD clade</taxon>
        <taxon>Chloridoideae</taxon>
        <taxon>Cynodonteae</taxon>
        <taxon>Eleusininae</taxon>
        <taxon>Eleusine</taxon>
    </lineage>
</organism>
<dbReference type="PROSITE" id="PS00375">
    <property type="entry name" value="UDPGT"/>
    <property type="match status" value="1"/>
</dbReference>
<dbReference type="InterPro" id="IPR035595">
    <property type="entry name" value="UDP_glycos_trans_CS"/>
</dbReference>
<dbReference type="SUPFAM" id="SSF53756">
    <property type="entry name" value="UDP-Glycosyltransferase/glycogen phosphorylase"/>
    <property type="match status" value="1"/>
</dbReference>
<evidence type="ECO:0000256" key="2">
    <source>
        <dbReference type="ARBA" id="ARBA00022679"/>
    </source>
</evidence>
<proteinExistence type="inferred from homology"/>
<keyword evidence="6" id="KW-1185">Reference proteome</keyword>
<dbReference type="FunFam" id="3.40.50.2000:FF:000020">
    <property type="entry name" value="Glycosyltransferase"/>
    <property type="match status" value="1"/>
</dbReference>
<dbReference type="GO" id="GO:0035251">
    <property type="term" value="F:UDP-glucosyltransferase activity"/>
    <property type="evidence" value="ECO:0007669"/>
    <property type="project" value="InterPro"/>
</dbReference>
<dbReference type="Gene3D" id="3.40.50.2000">
    <property type="entry name" value="Glycogen Phosphorylase B"/>
    <property type="match status" value="2"/>
</dbReference>
<dbReference type="CDD" id="cd03784">
    <property type="entry name" value="GT1_Gtf-like"/>
    <property type="match status" value="1"/>
</dbReference>